<name>A0AAD5YDN4_9APHY</name>
<protein>
    <recommendedName>
        <fullName evidence="2">DUF7053 domain-containing protein</fullName>
    </recommendedName>
</protein>
<sequence>MSFLTATKQVQFSKRIKAPRSTVLAFIQQPKNLIDLSPVVIDAAASSDDPNTWMITDKLSVLCLPFTTKYTSTFKLTDNGIDSETRAAAGVVLGDNWIANAVDGDAGSTDVVENVEVKANILLLPFTVSGLQDAHNQMLENLAEKLESGGGSNGQTGDAVTTPKAATDEPAKPPPTANDQVDTSGP</sequence>
<organism evidence="3 4">
    <name type="scientific">Meripilus lineatus</name>
    <dbReference type="NCBI Taxonomy" id="2056292"/>
    <lineage>
        <taxon>Eukaryota</taxon>
        <taxon>Fungi</taxon>
        <taxon>Dikarya</taxon>
        <taxon>Basidiomycota</taxon>
        <taxon>Agaricomycotina</taxon>
        <taxon>Agaricomycetes</taxon>
        <taxon>Polyporales</taxon>
        <taxon>Meripilaceae</taxon>
        <taxon>Meripilus</taxon>
    </lineage>
</organism>
<dbReference type="InterPro" id="IPR055481">
    <property type="entry name" value="DUF7053"/>
</dbReference>
<reference evidence="3" key="1">
    <citation type="submission" date="2022-07" db="EMBL/GenBank/DDBJ databases">
        <title>Genome Sequence of Physisporinus lineatus.</title>
        <authorList>
            <person name="Buettner E."/>
        </authorList>
    </citation>
    <scope>NUCLEOTIDE SEQUENCE</scope>
    <source>
        <strain evidence="3">VT162</strain>
    </source>
</reference>
<dbReference type="Pfam" id="PF23155">
    <property type="entry name" value="DUF7053"/>
    <property type="match status" value="1"/>
</dbReference>
<evidence type="ECO:0000313" key="4">
    <source>
        <dbReference type="Proteomes" id="UP001212997"/>
    </source>
</evidence>
<proteinExistence type="predicted"/>
<comment type="caution">
    <text evidence="3">The sequence shown here is derived from an EMBL/GenBank/DDBJ whole genome shotgun (WGS) entry which is preliminary data.</text>
</comment>
<feature type="region of interest" description="Disordered" evidence="1">
    <location>
        <begin position="145"/>
        <end position="186"/>
    </location>
</feature>
<accession>A0AAD5YDN4</accession>
<gene>
    <name evidence="3" type="ORF">NLI96_g8771</name>
</gene>
<evidence type="ECO:0000259" key="2">
    <source>
        <dbReference type="Pfam" id="PF23155"/>
    </source>
</evidence>
<dbReference type="AlphaFoldDB" id="A0AAD5YDN4"/>
<dbReference type="SUPFAM" id="SSF55961">
    <property type="entry name" value="Bet v1-like"/>
    <property type="match status" value="1"/>
</dbReference>
<evidence type="ECO:0000256" key="1">
    <source>
        <dbReference type="SAM" id="MobiDB-lite"/>
    </source>
</evidence>
<dbReference type="Proteomes" id="UP001212997">
    <property type="component" value="Unassembled WGS sequence"/>
</dbReference>
<feature type="domain" description="DUF7053" evidence="2">
    <location>
        <begin position="18"/>
        <end position="147"/>
    </location>
</feature>
<keyword evidence="4" id="KW-1185">Reference proteome</keyword>
<dbReference type="EMBL" id="JANAWD010000412">
    <property type="protein sequence ID" value="KAJ3479839.1"/>
    <property type="molecule type" value="Genomic_DNA"/>
</dbReference>
<evidence type="ECO:0000313" key="3">
    <source>
        <dbReference type="EMBL" id="KAJ3479839.1"/>
    </source>
</evidence>
<feature type="compositionally biased region" description="Polar residues" evidence="1">
    <location>
        <begin position="177"/>
        <end position="186"/>
    </location>
</feature>